<reference evidence="2 3" key="1">
    <citation type="submission" date="2019-02" db="EMBL/GenBank/DDBJ databases">
        <title>Genomic Encyclopedia of Type Strains, Phase IV (KMG-IV): sequencing the most valuable type-strain genomes for metagenomic binning, comparative biology and taxonomic classification.</title>
        <authorList>
            <person name="Goeker M."/>
        </authorList>
    </citation>
    <scope>NUCLEOTIDE SEQUENCE [LARGE SCALE GENOMIC DNA]</scope>
    <source>
        <strain evidence="2 3">DSM 17196</strain>
    </source>
</reference>
<dbReference type="AlphaFoldDB" id="A0A4Q7NU29"/>
<name>A0A4Q7NU29_9FLAO</name>
<evidence type="ECO:0000313" key="3">
    <source>
        <dbReference type="Proteomes" id="UP000292262"/>
    </source>
</evidence>
<dbReference type="EMBL" id="SGXE01000006">
    <property type="protein sequence ID" value="RZS90615.1"/>
    <property type="molecule type" value="Genomic_DNA"/>
</dbReference>
<keyword evidence="1" id="KW-0812">Transmembrane</keyword>
<keyword evidence="3" id="KW-1185">Reference proteome</keyword>
<keyword evidence="1" id="KW-1133">Transmembrane helix</keyword>
<feature type="transmembrane region" description="Helical" evidence="1">
    <location>
        <begin position="12"/>
        <end position="31"/>
    </location>
</feature>
<dbReference type="Proteomes" id="UP000292262">
    <property type="component" value="Unassembled WGS sequence"/>
</dbReference>
<comment type="caution">
    <text evidence="2">The sequence shown here is derived from an EMBL/GenBank/DDBJ whole genome shotgun (WGS) entry which is preliminary data.</text>
</comment>
<gene>
    <name evidence="2" type="ORF">EV197_3143</name>
</gene>
<keyword evidence="1" id="KW-0472">Membrane</keyword>
<evidence type="ECO:0000313" key="2">
    <source>
        <dbReference type="EMBL" id="RZS90615.1"/>
    </source>
</evidence>
<protein>
    <submittedName>
        <fullName evidence="2">Uncharacterized protein</fullName>
    </submittedName>
</protein>
<evidence type="ECO:0000256" key="1">
    <source>
        <dbReference type="SAM" id="Phobius"/>
    </source>
</evidence>
<accession>A0A4Q7NU29</accession>
<organism evidence="2 3">
    <name type="scientific">Aquimarina brevivitae</name>
    <dbReference type="NCBI Taxonomy" id="323412"/>
    <lineage>
        <taxon>Bacteria</taxon>
        <taxon>Pseudomonadati</taxon>
        <taxon>Bacteroidota</taxon>
        <taxon>Flavobacteriia</taxon>
        <taxon>Flavobacteriales</taxon>
        <taxon>Flavobacteriaceae</taxon>
        <taxon>Aquimarina</taxon>
    </lineage>
</organism>
<proteinExistence type="predicted"/>
<sequence>MPVMKKHTLDPRKLMVVIAIALIAISILLVWNTKNNTQLSRNGVETTAVISNLKRDYRRVNEMADIWIDTYIIEYQFTVDTDTILGVSLLRAEELDVYFKDLPELRDKVNIRYDSTNVYHSQLVRRIEL</sequence>